<dbReference type="AlphaFoldDB" id="A0AAW4U1A4"/>
<protein>
    <submittedName>
        <fullName evidence="1">Uncharacterized protein</fullName>
    </submittedName>
</protein>
<dbReference type="EMBL" id="JAJCGD010000003">
    <property type="protein sequence ID" value="MCB6827462.1"/>
    <property type="molecule type" value="Genomic_DNA"/>
</dbReference>
<reference evidence="1" key="1">
    <citation type="submission" date="2021-10" db="EMBL/GenBank/DDBJ databases">
        <title>Collection of gut derived symbiotic bacterial strains cultured from healthy donors.</title>
        <authorList>
            <person name="Lin H."/>
            <person name="Littmann E."/>
            <person name="Claire K."/>
            <person name="Pamer E."/>
        </authorList>
    </citation>
    <scope>NUCLEOTIDE SEQUENCE</scope>
    <source>
        <strain evidence="1">MSK.7.16</strain>
    </source>
</reference>
<accession>A0AAW4U1A4</accession>
<dbReference type="InterPro" id="IPR036388">
    <property type="entry name" value="WH-like_DNA-bd_sf"/>
</dbReference>
<proteinExistence type="predicted"/>
<dbReference type="RefSeq" id="WP_227152627.1">
    <property type="nucleotide sequence ID" value="NZ_JAJCGD010000003.1"/>
</dbReference>
<evidence type="ECO:0000313" key="2">
    <source>
        <dbReference type="Proteomes" id="UP001198190"/>
    </source>
</evidence>
<dbReference type="Gene3D" id="1.10.10.10">
    <property type="entry name" value="Winged helix-like DNA-binding domain superfamily/Winged helix DNA-binding domain"/>
    <property type="match status" value="1"/>
</dbReference>
<evidence type="ECO:0000313" key="1">
    <source>
        <dbReference type="EMBL" id="MCB6827462.1"/>
    </source>
</evidence>
<dbReference type="Proteomes" id="UP001198190">
    <property type="component" value="Unassembled WGS sequence"/>
</dbReference>
<gene>
    <name evidence="1" type="ORF">LIY65_02045</name>
</gene>
<name>A0AAW4U1A4_9FIRM</name>
<organism evidence="1 2">
    <name type="scientific">Megamonas funiformis</name>
    <dbReference type="NCBI Taxonomy" id="437897"/>
    <lineage>
        <taxon>Bacteria</taxon>
        <taxon>Bacillati</taxon>
        <taxon>Bacillota</taxon>
        <taxon>Negativicutes</taxon>
        <taxon>Selenomonadales</taxon>
        <taxon>Selenomonadaceae</taxon>
        <taxon>Megamonas</taxon>
    </lineage>
</organism>
<comment type="caution">
    <text evidence="1">The sequence shown here is derived from an EMBL/GenBank/DDBJ whole genome shotgun (WGS) entry which is preliminary data.</text>
</comment>
<sequence length="54" mass="6487">MEPTMYVNRCLEEDNYCSRDAVDNCSIRKFYTNFQNIIEEKFSEITIKTLIDNK</sequence>